<accession>A0ABN7B7J9</accession>
<proteinExistence type="predicted"/>
<keyword evidence="4" id="KW-1185">Reference proteome</keyword>
<dbReference type="InterPro" id="IPR044927">
    <property type="entry name" value="Endonuclea_NS_2"/>
</dbReference>
<keyword evidence="1" id="KW-0812">Transmembrane</keyword>
<dbReference type="Pfam" id="PF13930">
    <property type="entry name" value="Endonuclea_NS_2"/>
    <property type="match status" value="1"/>
</dbReference>
<reference evidence="3 4" key="1">
    <citation type="submission" date="2023-09" db="EMBL/GenBank/DDBJ databases">
        <title>Nesidiocoris tenuis whole genome shotgun sequence.</title>
        <authorList>
            <person name="Shibata T."/>
            <person name="Shimoda M."/>
            <person name="Kobayashi T."/>
            <person name="Uehara T."/>
        </authorList>
    </citation>
    <scope>NUCLEOTIDE SEQUENCE [LARGE SCALE GENOMIC DNA]</scope>
    <source>
        <strain evidence="3 4">Japan</strain>
    </source>
</reference>
<organism evidence="3 4">
    <name type="scientific">Nesidiocoris tenuis</name>
    <dbReference type="NCBI Taxonomy" id="355587"/>
    <lineage>
        <taxon>Eukaryota</taxon>
        <taxon>Metazoa</taxon>
        <taxon>Ecdysozoa</taxon>
        <taxon>Arthropoda</taxon>
        <taxon>Hexapoda</taxon>
        <taxon>Insecta</taxon>
        <taxon>Pterygota</taxon>
        <taxon>Neoptera</taxon>
        <taxon>Paraneoptera</taxon>
        <taxon>Hemiptera</taxon>
        <taxon>Heteroptera</taxon>
        <taxon>Panheteroptera</taxon>
        <taxon>Cimicomorpha</taxon>
        <taxon>Miridae</taxon>
        <taxon>Dicyphina</taxon>
        <taxon>Nesidiocoris</taxon>
    </lineage>
</organism>
<keyword evidence="1" id="KW-1133">Transmembrane helix</keyword>
<dbReference type="InterPro" id="IPR044929">
    <property type="entry name" value="DNA/RNA_non-sp_Endonuclease_sf"/>
</dbReference>
<evidence type="ECO:0000256" key="1">
    <source>
        <dbReference type="SAM" id="Phobius"/>
    </source>
</evidence>
<protein>
    <recommendedName>
        <fullName evidence="2">Type VII secretion system protein EssD-like domain-containing protein</fullName>
    </recommendedName>
</protein>
<dbReference type="Gene3D" id="3.40.570.10">
    <property type="entry name" value="Extracellular Endonuclease, subunit A"/>
    <property type="match status" value="1"/>
</dbReference>
<feature type="domain" description="Type VII secretion system protein EssD-like" evidence="2">
    <location>
        <begin position="101"/>
        <end position="173"/>
    </location>
</feature>
<evidence type="ECO:0000313" key="3">
    <source>
        <dbReference type="EMBL" id="BES98767.1"/>
    </source>
</evidence>
<evidence type="ECO:0000313" key="4">
    <source>
        <dbReference type="Proteomes" id="UP001307889"/>
    </source>
</evidence>
<sequence>MDRLARNVSTLGQSISARRSEQSFEVAKMSRISILCASFLIVVFIVCASCQSNLKPPITGYKRGYKDRVEYITARIHASDLDKGTPPSAKSRAYAKLMSGGNAADDAGHLVAQRLGGTGRETYNIVPQNRKVNRGTWRTKVEAPIYDDVKKGNVVIYQVWPQYADSRATRPYRLTYVAKRPDGTIVLPMNSMDNPLPAPAG</sequence>
<name>A0ABN7B7J9_9HEMI</name>
<dbReference type="EMBL" id="AP028917">
    <property type="protein sequence ID" value="BES98767.1"/>
    <property type="molecule type" value="Genomic_DNA"/>
</dbReference>
<feature type="transmembrane region" description="Helical" evidence="1">
    <location>
        <begin position="32"/>
        <end position="54"/>
    </location>
</feature>
<evidence type="ECO:0000259" key="2">
    <source>
        <dbReference type="Pfam" id="PF13930"/>
    </source>
</evidence>
<keyword evidence="1" id="KW-0472">Membrane</keyword>
<dbReference type="Proteomes" id="UP001307889">
    <property type="component" value="Chromosome 9"/>
</dbReference>
<gene>
    <name evidence="3" type="ORF">NTJ_11584</name>
</gene>